<organism evidence="1">
    <name type="scientific">Anguilla anguilla</name>
    <name type="common">European freshwater eel</name>
    <name type="synonym">Muraena anguilla</name>
    <dbReference type="NCBI Taxonomy" id="7936"/>
    <lineage>
        <taxon>Eukaryota</taxon>
        <taxon>Metazoa</taxon>
        <taxon>Chordata</taxon>
        <taxon>Craniata</taxon>
        <taxon>Vertebrata</taxon>
        <taxon>Euteleostomi</taxon>
        <taxon>Actinopterygii</taxon>
        <taxon>Neopterygii</taxon>
        <taxon>Teleostei</taxon>
        <taxon>Anguilliformes</taxon>
        <taxon>Anguillidae</taxon>
        <taxon>Anguilla</taxon>
    </lineage>
</organism>
<reference evidence="1" key="2">
    <citation type="journal article" date="2015" name="Fish Shellfish Immunol.">
        <title>Early steps in the European eel (Anguilla anguilla)-Vibrio vulnificus interaction in the gills: Role of the RtxA13 toxin.</title>
        <authorList>
            <person name="Callol A."/>
            <person name="Pajuelo D."/>
            <person name="Ebbesson L."/>
            <person name="Teles M."/>
            <person name="MacKenzie S."/>
            <person name="Amaro C."/>
        </authorList>
    </citation>
    <scope>NUCLEOTIDE SEQUENCE</scope>
</reference>
<dbReference type="EMBL" id="GBXM01007155">
    <property type="protein sequence ID" value="JAI01423.1"/>
    <property type="molecule type" value="Transcribed_RNA"/>
</dbReference>
<accession>A0A0E9XFB7</accession>
<reference evidence="1" key="1">
    <citation type="submission" date="2014-11" db="EMBL/GenBank/DDBJ databases">
        <authorList>
            <person name="Amaro Gonzalez C."/>
        </authorList>
    </citation>
    <scope>NUCLEOTIDE SEQUENCE</scope>
</reference>
<protein>
    <submittedName>
        <fullName evidence="1">Uncharacterized protein</fullName>
    </submittedName>
</protein>
<evidence type="ECO:0000313" key="1">
    <source>
        <dbReference type="EMBL" id="JAI01423.1"/>
    </source>
</evidence>
<sequence length="77" mass="9163">MRKYKGMKGCSHSNCPQSHRSQQLIHSNEDLQIFPPYSCFWVIIIIISRRTKTIRKQLYNKEKQNLSKESEHSLNVE</sequence>
<proteinExistence type="predicted"/>
<dbReference type="AlphaFoldDB" id="A0A0E9XFB7"/>
<name>A0A0E9XFB7_ANGAN</name>